<accession>A0A251T113</accession>
<dbReference type="EMBL" id="CM007901">
    <property type="protein sequence ID" value="OTG04790.1"/>
    <property type="molecule type" value="Genomic_DNA"/>
</dbReference>
<dbReference type="STRING" id="4232.A0A251T113"/>
<organism evidence="2 3">
    <name type="scientific">Helianthus annuus</name>
    <name type="common">Common sunflower</name>
    <dbReference type="NCBI Taxonomy" id="4232"/>
    <lineage>
        <taxon>Eukaryota</taxon>
        <taxon>Viridiplantae</taxon>
        <taxon>Streptophyta</taxon>
        <taxon>Embryophyta</taxon>
        <taxon>Tracheophyta</taxon>
        <taxon>Spermatophyta</taxon>
        <taxon>Magnoliopsida</taxon>
        <taxon>eudicotyledons</taxon>
        <taxon>Gunneridae</taxon>
        <taxon>Pentapetalae</taxon>
        <taxon>asterids</taxon>
        <taxon>campanulids</taxon>
        <taxon>Asterales</taxon>
        <taxon>Asteraceae</taxon>
        <taxon>Asteroideae</taxon>
        <taxon>Heliantheae alliance</taxon>
        <taxon>Heliantheae</taxon>
        <taxon>Helianthus</taxon>
    </lineage>
</organism>
<dbReference type="EMBL" id="MNCJ02000327">
    <property type="protein sequence ID" value="KAF5777556.1"/>
    <property type="molecule type" value="Genomic_DNA"/>
</dbReference>
<evidence type="ECO:0000313" key="2">
    <source>
        <dbReference type="EMBL" id="OTG04790.1"/>
    </source>
</evidence>
<protein>
    <submittedName>
        <fullName evidence="2">Uncharacterized protein</fullName>
    </submittedName>
</protein>
<evidence type="ECO:0000313" key="1">
    <source>
        <dbReference type="EMBL" id="KAF5777556.1"/>
    </source>
</evidence>
<dbReference type="Proteomes" id="UP000215914">
    <property type="component" value="Chromosome 12"/>
</dbReference>
<sequence>MGPTEIPSQYAEIIKIPTAHYAFGANFMHPKLMLFGRVLTDGQVNSGIKWDSSDNLSMNVDAQMPSLLEKQCTCKYILQKMDGPNVLQRQAMLDGLHKNGIPPYRQHIALLLMEAIYIANIHDCIHGKLWPVMGVGYHIIHHTTNHYS</sequence>
<proteinExistence type="predicted"/>
<dbReference type="InParanoid" id="A0A251T113"/>
<keyword evidence="3" id="KW-1185">Reference proteome</keyword>
<evidence type="ECO:0000313" key="3">
    <source>
        <dbReference type="Proteomes" id="UP000215914"/>
    </source>
</evidence>
<reference evidence="1 3" key="1">
    <citation type="journal article" date="2017" name="Nature">
        <title>The sunflower genome provides insights into oil metabolism, flowering and Asterid evolution.</title>
        <authorList>
            <person name="Badouin H."/>
            <person name="Gouzy J."/>
            <person name="Grassa C.J."/>
            <person name="Murat F."/>
            <person name="Staton S.E."/>
            <person name="Cottret L."/>
            <person name="Lelandais-Briere C."/>
            <person name="Owens G.L."/>
            <person name="Carrere S."/>
            <person name="Mayjonade B."/>
            <person name="Legrand L."/>
            <person name="Gill N."/>
            <person name="Kane N.C."/>
            <person name="Bowers J.E."/>
            <person name="Hubner S."/>
            <person name="Bellec A."/>
            <person name="Berard A."/>
            <person name="Berges H."/>
            <person name="Blanchet N."/>
            <person name="Boniface M.C."/>
            <person name="Brunel D."/>
            <person name="Catrice O."/>
            <person name="Chaidir N."/>
            <person name="Claudel C."/>
            <person name="Donnadieu C."/>
            <person name="Faraut T."/>
            <person name="Fievet G."/>
            <person name="Helmstetter N."/>
            <person name="King M."/>
            <person name="Knapp S.J."/>
            <person name="Lai Z."/>
            <person name="Le Paslier M.C."/>
            <person name="Lippi Y."/>
            <person name="Lorenzon L."/>
            <person name="Mandel J.R."/>
            <person name="Marage G."/>
            <person name="Marchand G."/>
            <person name="Marquand E."/>
            <person name="Bret-Mestries E."/>
            <person name="Morien E."/>
            <person name="Nambeesan S."/>
            <person name="Nguyen T."/>
            <person name="Pegot-Espagnet P."/>
            <person name="Pouilly N."/>
            <person name="Raftis F."/>
            <person name="Sallet E."/>
            <person name="Schiex T."/>
            <person name="Thomas J."/>
            <person name="Vandecasteele C."/>
            <person name="Vares D."/>
            <person name="Vear F."/>
            <person name="Vautrin S."/>
            <person name="Crespi M."/>
            <person name="Mangin B."/>
            <person name="Burke J.M."/>
            <person name="Salse J."/>
            <person name="Munos S."/>
            <person name="Vincourt P."/>
            <person name="Rieseberg L.H."/>
            <person name="Langlade N.B."/>
        </authorList>
    </citation>
    <scope>NUCLEOTIDE SEQUENCE [LARGE SCALE GENOMIC DNA]</scope>
    <source>
        <strain evidence="3">cv. SF193</strain>
        <tissue evidence="1">Leaves</tissue>
    </source>
</reference>
<dbReference type="Gramene" id="mRNA:HanXRQr2_Chr12g0537111">
    <property type="protein sequence ID" value="mRNA:HanXRQr2_Chr12g0537111"/>
    <property type="gene ID" value="HanXRQr2_Chr12g0537111"/>
</dbReference>
<gene>
    <name evidence="2" type="ORF">HannXRQ_Chr12g0366321</name>
    <name evidence="1" type="ORF">HanXRQr2_Chr12g0537111</name>
</gene>
<reference evidence="1" key="3">
    <citation type="submission" date="2020-06" db="EMBL/GenBank/DDBJ databases">
        <title>Helianthus annuus Genome sequencing and assembly Release 2.</title>
        <authorList>
            <person name="Gouzy J."/>
            <person name="Langlade N."/>
            <person name="Munos S."/>
        </authorList>
    </citation>
    <scope>NUCLEOTIDE SEQUENCE</scope>
    <source>
        <tissue evidence="1">Leaves</tissue>
    </source>
</reference>
<dbReference type="AlphaFoldDB" id="A0A251T113"/>
<name>A0A251T113_HELAN</name>
<reference evidence="2" key="2">
    <citation type="submission" date="2017-02" db="EMBL/GenBank/DDBJ databases">
        <title>Sunflower complete genome.</title>
        <authorList>
            <person name="Langlade N."/>
            <person name="Munos S."/>
        </authorList>
    </citation>
    <scope>NUCLEOTIDE SEQUENCE [LARGE SCALE GENOMIC DNA]</scope>
    <source>
        <tissue evidence="2">Leaves</tissue>
    </source>
</reference>